<dbReference type="PANTHER" id="PTHR21015">
    <property type="entry name" value="UDP-N-ACETYLGLUCOSAMINE--N-ACETYLMURAMYL-(PENTAPEPTIDE) PYROPHOSPHORYL-UNDECAPRENOL N-ACETYLGLUCOSAMINE TRANSFERASE 1"/>
    <property type="match status" value="1"/>
</dbReference>
<comment type="caution">
    <text evidence="10">Lacks conserved residue(s) required for the propagation of feature annotation.</text>
</comment>
<dbReference type="Pfam" id="PF03033">
    <property type="entry name" value="Glyco_transf_28"/>
    <property type="match status" value="1"/>
</dbReference>
<comment type="similarity">
    <text evidence="10">Belongs to the glycosyltransferase 28 family. MurG subfamily.</text>
</comment>
<dbReference type="Gene3D" id="3.40.50.2000">
    <property type="entry name" value="Glycogen Phosphorylase B"/>
    <property type="match status" value="2"/>
</dbReference>
<protein>
    <recommendedName>
        <fullName evidence="10">UDP-N-acetylglucosamine--N-acetylmuramyl-(pentapeptide) pyrophosphoryl-undecaprenol N-acetylglucosamine transferase</fullName>
        <ecNumber evidence="10">2.4.1.227</ecNumber>
    </recommendedName>
    <alternativeName>
        <fullName evidence="10">Undecaprenyl-PP-MurNAc-pentapeptide-UDPGlcNAc GlcNAc transferase</fullName>
    </alternativeName>
</protein>
<evidence type="ECO:0000259" key="12">
    <source>
        <dbReference type="Pfam" id="PF04101"/>
    </source>
</evidence>
<dbReference type="EC" id="2.4.1.227" evidence="10"/>
<evidence type="ECO:0000313" key="13">
    <source>
        <dbReference type="EMBL" id="QAA31624.1"/>
    </source>
</evidence>
<dbReference type="InterPro" id="IPR007235">
    <property type="entry name" value="Glyco_trans_28_C"/>
</dbReference>
<evidence type="ECO:0000313" key="14">
    <source>
        <dbReference type="Proteomes" id="UP000286268"/>
    </source>
</evidence>
<keyword evidence="7 10" id="KW-0472">Membrane</keyword>
<dbReference type="NCBIfam" id="NF009102">
    <property type="entry name" value="PRK12446.1"/>
    <property type="match status" value="1"/>
</dbReference>
<evidence type="ECO:0000256" key="2">
    <source>
        <dbReference type="ARBA" id="ARBA00022618"/>
    </source>
</evidence>
<keyword evidence="4 10" id="KW-0808">Transferase</keyword>
<dbReference type="InterPro" id="IPR004276">
    <property type="entry name" value="GlycoTrans_28_N"/>
</dbReference>
<evidence type="ECO:0000256" key="8">
    <source>
        <dbReference type="ARBA" id="ARBA00023306"/>
    </source>
</evidence>
<dbReference type="GO" id="GO:0051301">
    <property type="term" value="P:cell division"/>
    <property type="evidence" value="ECO:0007669"/>
    <property type="project" value="UniProtKB-KW"/>
</dbReference>
<evidence type="ECO:0000256" key="6">
    <source>
        <dbReference type="ARBA" id="ARBA00022984"/>
    </source>
</evidence>
<organism evidence="13 14">
    <name type="scientific">Clostridium manihotivorum</name>
    <dbReference type="NCBI Taxonomy" id="2320868"/>
    <lineage>
        <taxon>Bacteria</taxon>
        <taxon>Bacillati</taxon>
        <taxon>Bacillota</taxon>
        <taxon>Clostridia</taxon>
        <taxon>Eubacteriales</taxon>
        <taxon>Clostridiaceae</taxon>
        <taxon>Clostridium</taxon>
    </lineage>
</organism>
<dbReference type="InterPro" id="IPR006009">
    <property type="entry name" value="GlcNAc_MurG"/>
</dbReference>
<gene>
    <name evidence="10" type="primary">murG</name>
    <name evidence="13" type="ORF">C1I91_08185</name>
</gene>
<feature type="binding site" evidence="10">
    <location>
        <begin position="13"/>
        <end position="15"/>
    </location>
    <ligand>
        <name>UDP-N-acetyl-alpha-D-glucosamine</name>
        <dbReference type="ChEBI" id="CHEBI:57705"/>
    </ligand>
</feature>
<dbReference type="AlphaFoldDB" id="A0A3R5QSP9"/>
<feature type="binding site" evidence="10">
    <location>
        <position position="291"/>
    </location>
    <ligand>
        <name>UDP-N-acetyl-alpha-D-glucosamine</name>
        <dbReference type="ChEBI" id="CHEBI:57705"/>
    </ligand>
</feature>
<dbReference type="GO" id="GO:0008360">
    <property type="term" value="P:regulation of cell shape"/>
    <property type="evidence" value="ECO:0007669"/>
    <property type="project" value="UniProtKB-KW"/>
</dbReference>
<evidence type="ECO:0000256" key="9">
    <source>
        <dbReference type="ARBA" id="ARBA00023316"/>
    </source>
</evidence>
<comment type="subcellular location">
    <subcellularLocation>
        <location evidence="10">Cell membrane</location>
        <topology evidence="10">Peripheral membrane protein</topology>
        <orientation evidence="10">Cytoplasmic side</orientation>
    </subcellularLocation>
</comment>
<dbReference type="NCBIfam" id="TIGR01133">
    <property type="entry name" value="murG"/>
    <property type="match status" value="1"/>
</dbReference>
<comment type="catalytic activity">
    <reaction evidence="10">
        <text>di-trans,octa-cis-undecaprenyl diphospho-N-acetyl-alpha-D-muramoyl-L-alanyl-D-glutamyl-meso-2,6-diaminopimeloyl-D-alanyl-D-alanine + UDP-N-acetyl-alpha-D-glucosamine = di-trans,octa-cis-undecaprenyl diphospho-[N-acetyl-alpha-D-glucosaminyl-(1-&gt;4)]-N-acetyl-alpha-D-muramoyl-L-alanyl-D-glutamyl-meso-2,6-diaminopimeloyl-D-alanyl-D-alanine + UDP + H(+)</text>
        <dbReference type="Rhea" id="RHEA:31227"/>
        <dbReference type="ChEBI" id="CHEBI:15378"/>
        <dbReference type="ChEBI" id="CHEBI:57705"/>
        <dbReference type="ChEBI" id="CHEBI:58223"/>
        <dbReference type="ChEBI" id="CHEBI:61387"/>
        <dbReference type="ChEBI" id="CHEBI:61388"/>
        <dbReference type="EC" id="2.4.1.227"/>
    </reaction>
</comment>
<keyword evidence="9 10" id="KW-0961">Cell wall biogenesis/degradation</keyword>
<feature type="binding site" evidence="10">
    <location>
        <position position="166"/>
    </location>
    <ligand>
        <name>UDP-N-acetyl-alpha-D-glucosamine</name>
        <dbReference type="ChEBI" id="CHEBI:57705"/>
    </ligand>
</feature>
<evidence type="ECO:0000256" key="4">
    <source>
        <dbReference type="ARBA" id="ARBA00022679"/>
    </source>
</evidence>
<dbReference type="PANTHER" id="PTHR21015:SF27">
    <property type="entry name" value="UDP-N-ACETYLGLUCOSAMINE--N-ACETYLMURAMYL-(PENTAPEPTIDE) PYROPHOSPHORYL-UNDECAPRENOL N-ACETYLGLUCOSAMINE TRANSFERASE"/>
    <property type="match status" value="1"/>
</dbReference>
<keyword evidence="3 10" id="KW-0328">Glycosyltransferase</keyword>
<dbReference type="GO" id="GO:0005975">
    <property type="term" value="P:carbohydrate metabolic process"/>
    <property type="evidence" value="ECO:0007669"/>
    <property type="project" value="InterPro"/>
</dbReference>
<keyword evidence="6 10" id="KW-0573">Peptidoglycan synthesis</keyword>
<accession>A0A3R5QSP9</accession>
<evidence type="ECO:0000256" key="5">
    <source>
        <dbReference type="ARBA" id="ARBA00022960"/>
    </source>
</evidence>
<dbReference type="SUPFAM" id="SSF53756">
    <property type="entry name" value="UDP-Glycosyltransferase/glycogen phosphorylase"/>
    <property type="match status" value="1"/>
</dbReference>
<feature type="binding site" evidence="10">
    <location>
        <position position="196"/>
    </location>
    <ligand>
        <name>UDP-N-acetyl-alpha-D-glucosamine</name>
        <dbReference type="ChEBI" id="CHEBI:57705"/>
    </ligand>
</feature>
<dbReference type="UniPathway" id="UPA00219"/>
<name>A0A3R5QSP9_9CLOT</name>
<dbReference type="CDD" id="cd03785">
    <property type="entry name" value="GT28_MurG"/>
    <property type="match status" value="1"/>
</dbReference>
<dbReference type="Pfam" id="PF04101">
    <property type="entry name" value="Glyco_tran_28_C"/>
    <property type="match status" value="1"/>
</dbReference>
<dbReference type="EMBL" id="CP025746">
    <property type="protein sequence ID" value="QAA31624.1"/>
    <property type="molecule type" value="Genomic_DNA"/>
</dbReference>
<evidence type="ECO:0000256" key="1">
    <source>
        <dbReference type="ARBA" id="ARBA00022475"/>
    </source>
</evidence>
<reference evidence="13 14" key="1">
    <citation type="submission" date="2018-01" db="EMBL/GenBank/DDBJ databases">
        <title>Genome Sequencing and Assembly of Anaerobacter polyendosporus strain CT4.</title>
        <authorList>
            <person name="Tachaapaikoon C."/>
            <person name="Sutheeworapong S."/>
            <person name="Jenjaroenpun P."/>
            <person name="Wongsurawat T."/>
            <person name="Nookeaw I."/>
            <person name="Cheawchanlertfa P."/>
            <person name="Kosugi A."/>
            <person name="Cheevadhanarak S."/>
            <person name="Ratanakhanokchai K."/>
        </authorList>
    </citation>
    <scope>NUCLEOTIDE SEQUENCE [LARGE SCALE GENOMIC DNA]</scope>
    <source>
        <strain evidence="13 14">CT4</strain>
    </source>
</reference>
<evidence type="ECO:0000256" key="3">
    <source>
        <dbReference type="ARBA" id="ARBA00022676"/>
    </source>
</evidence>
<feature type="domain" description="Glycosyl transferase family 28 C-terminal" evidence="12">
    <location>
        <begin position="190"/>
        <end position="345"/>
    </location>
</feature>
<dbReference type="GO" id="GO:0009252">
    <property type="term" value="P:peptidoglycan biosynthetic process"/>
    <property type="evidence" value="ECO:0007669"/>
    <property type="project" value="UniProtKB-UniRule"/>
</dbReference>
<dbReference type="Proteomes" id="UP000286268">
    <property type="component" value="Chromosome"/>
</dbReference>
<evidence type="ECO:0000259" key="11">
    <source>
        <dbReference type="Pfam" id="PF03033"/>
    </source>
</evidence>
<evidence type="ECO:0000256" key="7">
    <source>
        <dbReference type="ARBA" id="ARBA00023136"/>
    </source>
</evidence>
<keyword evidence="14" id="KW-1185">Reference proteome</keyword>
<keyword evidence="1 10" id="KW-1003">Cell membrane</keyword>
<dbReference type="GO" id="GO:0051991">
    <property type="term" value="F:UDP-N-acetyl-D-glucosamine:N-acetylmuramoyl-L-alanyl-D-glutamyl-meso-2,6-diaminopimelyl-D-alanyl-D-alanine-diphosphoundecaprenol 4-beta-N-acetylglucosaminlytransferase activity"/>
    <property type="evidence" value="ECO:0007669"/>
    <property type="project" value="RHEA"/>
</dbReference>
<proteinExistence type="inferred from homology"/>
<comment type="pathway">
    <text evidence="10">Cell wall biogenesis; peptidoglycan biosynthesis.</text>
</comment>
<evidence type="ECO:0000256" key="10">
    <source>
        <dbReference type="HAMAP-Rule" id="MF_00033"/>
    </source>
</evidence>
<keyword evidence="2 10" id="KW-0132">Cell division</keyword>
<dbReference type="HAMAP" id="MF_00033">
    <property type="entry name" value="MurG"/>
    <property type="match status" value="1"/>
</dbReference>
<sequence>MKKYKIIMTGGGTAGHVTPNLALVPELLKENFDIKYIGSKDGMEKDIIKKANIEYFGISSGKLRRYFDLKNFSDPFKVLKGMLEAYKIIAKEKPDVVFSKGGFVTVPVVIAASIKKIPVVTHESDMTPGLANKIAAPFCDKLCVTFPESLKYIKDNKGVYTGTPIRKELFDGSRLKGKKVCGFTDDKPILFIIGGSLGSRAINEAIRSSLDELLKKYNIIHICGKGNLDSKYKDLKGYVQFEYVSEELPDLMNAADYIISRAGANVIWEVLALKKPNILVPLSAKVSRGDQVLNADSFKQNGYSLVIQDEELTKEKLIEQLDILAKDKNKFIKNMRESHGKNGVSNIVSVILEAVNGKKSN</sequence>
<dbReference type="GO" id="GO:0050511">
    <property type="term" value="F:undecaprenyldiphospho-muramoylpentapeptide beta-N-acetylglucosaminyltransferase activity"/>
    <property type="evidence" value="ECO:0007669"/>
    <property type="project" value="UniProtKB-UniRule"/>
</dbReference>
<dbReference type="KEGG" id="cmah:C1I91_08185"/>
<dbReference type="GO" id="GO:0071555">
    <property type="term" value="P:cell wall organization"/>
    <property type="evidence" value="ECO:0007669"/>
    <property type="project" value="UniProtKB-KW"/>
</dbReference>
<feature type="domain" description="Glycosyltransferase family 28 N-terminal" evidence="11">
    <location>
        <begin position="6"/>
        <end position="142"/>
    </location>
</feature>
<keyword evidence="8 10" id="KW-0131">Cell cycle</keyword>
<keyword evidence="5 10" id="KW-0133">Cell shape</keyword>
<comment type="function">
    <text evidence="10">Cell wall formation. Catalyzes the transfer of a GlcNAc subunit on undecaprenyl-pyrophosphoryl-MurNAc-pentapeptide (lipid intermediate I) to form undecaprenyl-pyrophosphoryl-MurNAc-(pentapeptide)GlcNAc (lipid intermediate II).</text>
</comment>
<dbReference type="RefSeq" id="WP_164880484.1">
    <property type="nucleotide sequence ID" value="NZ_CP025746.1"/>
</dbReference>
<dbReference type="GO" id="GO:0005886">
    <property type="term" value="C:plasma membrane"/>
    <property type="evidence" value="ECO:0007669"/>
    <property type="project" value="UniProtKB-SubCell"/>
</dbReference>